<dbReference type="GO" id="GO:0005829">
    <property type="term" value="C:cytosol"/>
    <property type="evidence" value="ECO:0007669"/>
    <property type="project" value="TreeGrafter"/>
</dbReference>
<dbReference type="OrthoDB" id="3525895at2"/>
<comment type="caution">
    <text evidence="6">The sequence shown here is derived from an EMBL/GenBank/DDBJ whole genome shotgun (WGS) entry which is preliminary data.</text>
</comment>
<dbReference type="InterPro" id="IPR036390">
    <property type="entry name" value="WH_DNA-bd_sf"/>
</dbReference>
<dbReference type="InterPro" id="IPR014710">
    <property type="entry name" value="RmlC-like_jellyroll"/>
</dbReference>
<dbReference type="PRINTS" id="PR00034">
    <property type="entry name" value="HTHCRP"/>
</dbReference>
<dbReference type="SMART" id="SM00419">
    <property type="entry name" value="HTH_CRP"/>
    <property type="match status" value="1"/>
</dbReference>
<dbReference type="EMBL" id="PGGO01000033">
    <property type="protein sequence ID" value="PSH62001.1"/>
    <property type="molecule type" value="Genomic_DNA"/>
</dbReference>
<dbReference type="InterPro" id="IPR036388">
    <property type="entry name" value="WH-like_DNA-bd_sf"/>
</dbReference>
<dbReference type="PROSITE" id="PS51063">
    <property type="entry name" value="HTH_CRP_2"/>
    <property type="match status" value="1"/>
</dbReference>
<dbReference type="Pfam" id="PF00027">
    <property type="entry name" value="cNMP_binding"/>
    <property type="match status" value="1"/>
</dbReference>
<dbReference type="PROSITE" id="PS50042">
    <property type="entry name" value="CNMP_BINDING_3"/>
    <property type="match status" value="1"/>
</dbReference>
<evidence type="ECO:0000313" key="6">
    <source>
        <dbReference type="EMBL" id="PSH62001.1"/>
    </source>
</evidence>
<dbReference type="Pfam" id="PF13545">
    <property type="entry name" value="HTH_Crp_2"/>
    <property type="match status" value="1"/>
</dbReference>
<dbReference type="PANTHER" id="PTHR24567:SF28">
    <property type="entry name" value="LISTERIOLYSIN REGULATORY PROTEIN"/>
    <property type="match status" value="1"/>
</dbReference>
<gene>
    <name evidence="6" type="ORF">CU102_26295</name>
</gene>
<evidence type="ECO:0000256" key="2">
    <source>
        <dbReference type="ARBA" id="ARBA00023125"/>
    </source>
</evidence>
<dbReference type="PANTHER" id="PTHR24567">
    <property type="entry name" value="CRP FAMILY TRANSCRIPTIONAL REGULATORY PROTEIN"/>
    <property type="match status" value="1"/>
</dbReference>
<dbReference type="InterPro" id="IPR012318">
    <property type="entry name" value="HTH_CRP"/>
</dbReference>
<dbReference type="GO" id="GO:0003700">
    <property type="term" value="F:DNA-binding transcription factor activity"/>
    <property type="evidence" value="ECO:0007669"/>
    <property type="project" value="TreeGrafter"/>
</dbReference>
<dbReference type="Gene3D" id="1.10.10.10">
    <property type="entry name" value="Winged helix-like DNA-binding domain superfamily/Winged helix DNA-binding domain"/>
    <property type="match status" value="1"/>
</dbReference>
<dbReference type="CDD" id="cd00038">
    <property type="entry name" value="CAP_ED"/>
    <property type="match status" value="1"/>
</dbReference>
<evidence type="ECO:0000256" key="1">
    <source>
        <dbReference type="ARBA" id="ARBA00023015"/>
    </source>
</evidence>
<feature type="domain" description="HTH crp-type" evidence="5">
    <location>
        <begin position="147"/>
        <end position="220"/>
    </location>
</feature>
<accession>A0A2P7B6A6</accession>
<evidence type="ECO:0000313" key="7">
    <source>
        <dbReference type="Proteomes" id="UP000241444"/>
    </source>
</evidence>
<dbReference type="InterPro" id="IPR050397">
    <property type="entry name" value="Env_Response_Regulators"/>
</dbReference>
<reference evidence="7" key="1">
    <citation type="submission" date="2017-11" db="EMBL/GenBank/DDBJ databases">
        <authorList>
            <person name="Kuznetsova I."/>
            <person name="Sazanova A."/>
            <person name="Chirak E."/>
            <person name="Safronova V."/>
            <person name="Willems A."/>
        </authorList>
    </citation>
    <scope>NUCLEOTIDE SEQUENCE [LARGE SCALE GENOMIC DNA]</scope>
    <source>
        <strain evidence="7">STM 196</strain>
    </source>
</reference>
<keyword evidence="3" id="KW-0804">Transcription</keyword>
<sequence length="233" mass="25834">MKIDRTIVKSLPLFARMNDADLDGLLDSATAKRIPQGEAVFEQGQNAVSFFLLLHGRLKVLQVTEDGQQIIVRMVHPGDLFGFAKALQRTDYPGTAMAAAESVVLCWPTDLWPQFVERNPSLAVTTMQTIGQRLEEAHTRIREMSTQEVERRVAHVVTRLAKQAGKQEGSSIRIDFPITRQDIAEMTGTTLHTVSRILSAWEAKGLVEGGRQKLLICNLDGIMLLANSAKDRG</sequence>
<keyword evidence="1" id="KW-0805">Transcription regulation</keyword>
<proteinExistence type="predicted"/>
<dbReference type="GO" id="GO:0003677">
    <property type="term" value="F:DNA binding"/>
    <property type="evidence" value="ECO:0007669"/>
    <property type="project" value="UniProtKB-KW"/>
</dbReference>
<evidence type="ECO:0000259" key="5">
    <source>
        <dbReference type="PROSITE" id="PS51063"/>
    </source>
</evidence>
<name>A0A2P7B6A6_9HYPH</name>
<organism evidence="6 7">
    <name type="scientific">Phyllobacterium brassicacearum</name>
    <dbReference type="NCBI Taxonomy" id="314235"/>
    <lineage>
        <taxon>Bacteria</taxon>
        <taxon>Pseudomonadati</taxon>
        <taxon>Pseudomonadota</taxon>
        <taxon>Alphaproteobacteria</taxon>
        <taxon>Hyphomicrobiales</taxon>
        <taxon>Phyllobacteriaceae</taxon>
        <taxon>Phyllobacterium</taxon>
    </lineage>
</organism>
<evidence type="ECO:0000259" key="4">
    <source>
        <dbReference type="PROSITE" id="PS50042"/>
    </source>
</evidence>
<keyword evidence="7" id="KW-1185">Reference proteome</keyword>
<keyword evidence="2" id="KW-0238">DNA-binding</keyword>
<evidence type="ECO:0000256" key="3">
    <source>
        <dbReference type="ARBA" id="ARBA00023163"/>
    </source>
</evidence>
<dbReference type="RefSeq" id="WP_106714031.1">
    <property type="nucleotide sequence ID" value="NZ_PGGO01000033.1"/>
</dbReference>
<protein>
    <submittedName>
        <fullName evidence="6">Crp/Fnr family transcriptional regulator</fullName>
    </submittedName>
</protein>
<dbReference type="Gene3D" id="2.60.120.10">
    <property type="entry name" value="Jelly Rolls"/>
    <property type="match status" value="1"/>
</dbReference>
<dbReference type="SUPFAM" id="SSF51206">
    <property type="entry name" value="cAMP-binding domain-like"/>
    <property type="match status" value="1"/>
</dbReference>
<dbReference type="InterPro" id="IPR000595">
    <property type="entry name" value="cNMP-bd_dom"/>
</dbReference>
<dbReference type="SUPFAM" id="SSF46785">
    <property type="entry name" value="Winged helix' DNA-binding domain"/>
    <property type="match status" value="1"/>
</dbReference>
<dbReference type="InterPro" id="IPR018490">
    <property type="entry name" value="cNMP-bd_dom_sf"/>
</dbReference>
<dbReference type="CDD" id="cd00092">
    <property type="entry name" value="HTH_CRP"/>
    <property type="match status" value="1"/>
</dbReference>
<dbReference type="Proteomes" id="UP000241444">
    <property type="component" value="Unassembled WGS sequence"/>
</dbReference>
<dbReference type="SMART" id="SM00100">
    <property type="entry name" value="cNMP"/>
    <property type="match status" value="1"/>
</dbReference>
<dbReference type="AlphaFoldDB" id="A0A2P7B6A6"/>
<feature type="domain" description="Cyclic nucleotide-binding" evidence="4">
    <location>
        <begin position="13"/>
        <end position="110"/>
    </location>
</feature>